<dbReference type="RefSeq" id="XP_033633412.1">
    <property type="nucleotide sequence ID" value="XM_033777521.1"/>
</dbReference>
<proteinExistence type="evidence at transcript level"/>
<feature type="region of interest" description="Disordered" evidence="1">
    <location>
        <begin position="35"/>
        <end position="60"/>
    </location>
</feature>
<dbReference type="EMBL" id="KT601713">
    <property type="protein sequence ID" value="ALJ99955.1"/>
    <property type="molecule type" value="mRNA"/>
</dbReference>
<evidence type="ECO:0000256" key="1">
    <source>
        <dbReference type="SAM" id="MobiDB-lite"/>
    </source>
</evidence>
<keyword evidence="2" id="KW-0732">Signal</keyword>
<evidence type="ECO:0000256" key="2">
    <source>
        <dbReference type="SAM" id="SignalP"/>
    </source>
</evidence>
<evidence type="ECO:0000313" key="3">
    <source>
        <dbReference type="EMBL" id="ALJ99955.1"/>
    </source>
</evidence>
<feature type="compositionally biased region" description="Polar residues" evidence="1">
    <location>
        <begin position="48"/>
        <end position="60"/>
    </location>
</feature>
<accession>A0A0U2PVB5</accession>
<feature type="chain" id="PRO_5006831811" evidence="2">
    <location>
        <begin position="24"/>
        <end position="99"/>
    </location>
</feature>
<protein>
    <submittedName>
        <fullName evidence="3">Corazonin-type peptide</fullName>
    </submittedName>
</protein>
<dbReference type="GeneID" id="117294963"/>
<feature type="signal peptide" evidence="2">
    <location>
        <begin position="1"/>
        <end position="23"/>
    </location>
</feature>
<organism evidence="3">
    <name type="scientific">Asterias rubens</name>
    <name type="common">Common European starfish</name>
    <name type="synonym">Asterias vulgaris</name>
    <dbReference type="NCBI Taxonomy" id="7604"/>
    <lineage>
        <taxon>Eukaryota</taxon>
        <taxon>Metazoa</taxon>
        <taxon>Echinodermata</taxon>
        <taxon>Eleutherozoa</taxon>
        <taxon>Asterozoa</taxon>
        <taxon>Asteroidea</taxon>
        <taxon>Forcipulatacea</taxon>
        <taxon>Forcipulatida</taxon>
        <taxon>Asteriidae</taxon>
        <taxon>Asterias</taxon>
    </lineage>
</organism>
<reference evidence="3" key="1">
    <citation type="journal article" date="2016" name="Open Biol.">
        <title>Transcriptomic identification of starfish neuropeptide precursors yields new insights into neuropeptide evolution.</title>
        <authorList>
            <person name="Semmens D.C."/>
            <person name="Mirabeau O."/>
            <person name="Moghul I."/>
            <person name="Pancholi M.R."/>
            <person name="Wurm Y."/>
            <person name="Elphick M.R."/>
        </authorList>
    </citation>
    <scope>NUCLEOTIDE SEQUENCE</scope>
    <source>
        <tissue evidence="3">Radial nerve</tissue>
    </source>
</reference>
<sequence>MGSYSVTATIYLALVLGSLVCSAHNTFTMGGQNRWKAGGKRSAPAGRPQQTFLDPSSFSEDQQGETTITLREMLVDMRDYCSFLLKLLDNVRLPQTERK</sequence>
<reference evidence="3" key="2">
    <citation type="journal article" date="2016" name="Sci. Rep.">
        <title>Urbilaterian origin of paralogous GnRH and corazonin neuropeptide signalling pathways.</title>
        <authorList>
            <person name="Tian S."/>
            <person name="Zandawala M."/>
            <person name="Beets I."/>
            <person name="Baytemur E."/>
            <person name="Slade S.E."/>
            <person name="Scrivens J.H."/>
            <person name="Elphick M.R."/>
        </authorList>
    </citation>
    <scope>NUCLEOTIDE SEQUENCE</scope>
    <source>
        <tissue evidence="3">Radial nerve</tissue>
    </source>
</reference>
<name>A0A0U2PVB5_ASTRU</name>
<dbReference type="AlphaFoldDB" id="A0A0U2PVB5"/>